<organism evidence="7 8">
    <name type="scientific">Szabonella alba</name>
    <dbReference type="NCBI Taxonomy" id="2804194"/>
    <lineage>
        <taxon>Bacteria</taxon>
        <taxon>Pseudomonadati</taxon>
        <taxon>Pseudomonadota</taxon>
        <taxon>Alphaproteobacteria</taxon>
        <taxon>Rhodobacterales</taxon>
        <taxon>Paracoccaceae</taxon>
        <taxon>Szabonella</taxon>
    </lineage>
</organism>
<name>A0A8K0Y1I0_9RHOB</name>
<dbReference type="InterPro" id="IPR005534">
    <property type="entry name" value="Curli_assmbl/transp-comp_CsgG"/>
</dbReference>
<sequence>MTLTTLTRAASLCLAALALTGCGDIGAKLLGPPDAAMVTAVTEQNLQLRLLPGPNHRITVSVYDLPDLTGQFRERDNVQSLSRAVSQGGGPILIKALQDAGERRWFSVLDRTALDDLLRERQIVTEMRRLYRGETEPDPNAIPPLRHASIIIQGAIVGYDSNVQTGGFGARYLGIGGDQQWKLDTVTVSLRAVSSDTGEVLASVMVDKPIASTSLRGGAFTYVELDKLLEIETGVAANEAKQVAVQMAIEKAVFSLILEGADLGVWSFARPNDGAKLLEIYRREKYRGTTMQTQRSVAMPPDTRNATRVVQTRPLPRSAPQRAGPVTQRVLPPAQATPPAPPPAAEDGEVIG</sequence>
<keyword evidence="8" id="KW-1185">Reference proteome</keyword>
<dbReference type="GO" id="GO:0030288">
    <property type="term" value="C:outer membrane-bounded periplasmic space"/>
    <property type="evidence" value="ECO:0007669"/>
    <property type="project" value="InterPro"/>
</dbReference>
<evidence type="ECO:0000256" key="4">
    <source>
        <dbReference type="ARBA" id="ARBA00023139"/>
    </source>
</evidence>
<evidence type="ECO:0000256" key="6">
    <source>
        <dbReference type="SAM" id="MobiDB-lite"/>
    </source>
</evidence>
<protein>
    <submittedName>
        <fullName evidence="7">Curlin</fullName>
    </submittedName>
</protein>
<dbReference type="Proteomes" id="UP000648908">
    <property type="component" value="Unassembled WGS sequence"/>
</dbReference>
<dbReference type="RefSeq" id="WP_202689867.1">
    <property type="nucleotide sequence ID" value="NZ_JAESVN010000010.1"/>
</dbReference>
<evidence type="ECO:0000313" key="8">
    <source>
        <dbReference type="Proteomes" id="UP000648908"/>
    </source>
</evidence>
<keyword evidence="1" id="KW-1003">Cell membrane</keyword>
<keyword evidence="3" id="KW-0472">Membrane</keyword>
<evidence type="ECO:0000256" key="3">
    <source>
        <dbReference type="ARBA" id="ARBA00023136"/>
    </source>
</evidence>
<accession>A0A8K0Y1I0</accession>
<proteinExistence type="predicted"/>
<dbReference type="Pfam" id="PF03783">
    <property type="entry name" value="CsgG"/>
    <property type="match status" value="1"/>
</dbReference>
<gene>
    <name evidence="7" type="ORF">JL811_16805</name>
</gene>
<evidence type="ECO:0000256" key="5">
    <source>
        <dbReference type="ARBA" id="ARBA00023288"/>
    </source>
</evidence>
<reference evidence="7" key="1">
    <citation type="submission" date="2021-01" db="EMBL/GenBank/DDBJ databases">
        <title>Tabrizicola alba sp. nov. a motile alkaliphilic bacterium isolated from a soda lake.</title>
        <authorList>
            <person name="Szuroczki S."/>
            <person name="Abbaszade G."/>
            <person name="Schumann P."/>
            <person name="Toth E."/>
        </authorList>
    </citation>
    <scope>NUCLEOTIDE SEQUENCE</scope>
    <source>
        <strain evidence="7">DMG-N-6</strain>
    </source>
</reference>
<evidence type="ECO:0000256" key="2">
    <source>
        <dbReference type="ARBA" id="ARBA00022729"/>
    </source>
</evidence>
<dbReference type="AlphaFoldDB" id="A0A8K0Y1I0"/>
<keyword evidence="4" id="KW-0564">Palmitate</keyword>
<evidence type="ECO:0000256" key="1">
    <source>
        <dbReference type="ARBA" id="ARBA00022475"/>
    </source>
</evidence>
<feature type="compositionally biased region" description="Pro residues" evidence="6">
    <location>
        <begin position="335"/>
        <end position="344"/>
    </location>
</feature>
<dbReference type="PANTHER" id="PTHR41164">
    <property type="entry name" value="CURLI PRODUCTION ASSEMBLY/TRANSPORT COMPONENT CSGG"/>
    <property type="match status" value="1"/>
</dbReference>
<keyword evidence="5" id="KW-0449">Lipoprotein</keyword>
<comment type="caution">
    <text evidence="7">The sequence shown here is derived from an EMBL/GenBank/DDBJ whole genome shotgun (WGS) entry which is preliminary data.</text>
</comment>
<keyword evidence="2" id="KW-0732">Signal</keyword>
<dbReference type="PANTHER" id="PTHR41164:SF1">
    <property type="entry name" value="CURLI PRODUCTION ASSEMBLY_TRANSPORT COMPONENT CSGG"/>
    <property type="match status" value="1"/>
</dbReference>
<feature type="region of interest" description="Disordered" evidence="6">
    <location>
        <begin position="291"/>
        <end position="352"/>
    </location>
</feature>
<dbReference type="Gene3D" id="3.40.50.10610">
    <property type="entry name" value="ABC-type transport auxiliary lipoprotein component"/>
    <property type="match status" value="2"/>
</dbReference>
<evidence type="ECO:0000313" key="7">
    <source>
        <dbReference type="EMBL" id="MBL4918886.1"/>
    </source>
</evidence>
<dbReference type="EMBL" id="JAESVN010000010">
    <property type="protein sequence ID" value="MBL4918886.1"/>
    <property type="molecule type" value="Genomic_DNA"/>
</dbReference>